<feature type="compositionally biased region" description="Polar residues" evidence="1">
    <location>
        <begin position="68"/>
        <end position="79"/>
    </location>
</feature>
<evidence type="ECO:0000256" key="1">
    <source>
        <dbReference type="SAM" id="MobiDB-lite"/>
    </source>
</evidence>
<accession>A0A8H2X256</accession>
<comment type="caution">
    <text evidence="2">The sequence shown here is derived from an EMBL/GenBank/DDBJ whole genome shotgun (WGS) entry which is preliminary data.</text>
</comment>
<name>A0A8H2X256_9AGAM</name>
<gene>
    <name evidence="2" type="ORF">RDB_LOCUS11875</name>
</gene>
<dbReference type="AlphaFoldDB" id="A0A8H2X256"/>
<reference evidence="2" key="1">
    <citation type="submission" date="2021-01" db="EMBL/GenBank/DDBJ databases">
        <authorList>
            <person name="Kaushik A."/>
        </authorList>
    </citation>
    <scope>NUCLEOTIDE SEQUENCE</scope>
    <source>
        <strain evidence="2">AG4-R118</strain>
    </source>
</reference>
<sequence length="541" mass="59873">MPFNNPGEGKPDAENHSETTIQEYLGQEGPHDILDSHNDPRVEHSTETAAPHIETTVTLQDRIAISPRNASGQDPTGLTSPERESNYKLGTLPPSPRLQPQSPSRARTPSQTEDTEGEASLMSYSAEQNEFNVQPYDPANAAGTPDRIQRNEPSAAGRYWIRFHQESDAVSFMAYMALQSTKTVCIISNQKPLMSAYAKALERITKFPVFHPTDLNCLQLTDPLVQSFITYTSPAILLLSPDRPLELNIMDLQMDCAVYWGIPWSAEYYRSRVLARSPLNILSCLILTTSELGLDPKSYGTIEYPVEFLKSISEPFKNMRNTAGSILAGLKLGRAMSTDISAVSRTSGIHDTHLHGRNLKSMPAGHYYVTLDSMHDLDIIPLIAYIALNSKKVMCYLPGDKQIEFYQKQLDALATVNAIVAPGKGKARVQLGIDQLRSSRYGILLRHTGGDLGQSFTKDLADCLIYFGLPSNPSLHAKTVSTKVSHSYLIFADPKRTGLPRRLSTMNPPLEKHPFLQDLSDAVDGPALYDLRVRFLTALSA</sequence>
<proteinExistence type="predicted"/>
<evidence type="ECO:0000313" key="2">
    <source>
        <dbReference type="EMBL" id="CAE6411030.1"/>
    </source>
</evidence>
<protein>
    <submittedName>
        <fullName evidence="2">Uncharacterized protein</fullName>
    </submittedName>
</protein>
<dbReference type="Proteomes" id="UP000663888">
    <property type="component" value="Unassembled WGS sequence"/>
</dbReference>
<feature type="compositionally biased region" description="Basic and acidic residues" evidence="1">
    <location>
        <begin position="29"/>
        <end position="46"/>
    </location>
</feature>
<feature type="region of interest" description="Disordered" evidence="1">
    <location>
        <begin position="1"/>
        <end position="119"/>
    </location>
</feature>
<evidence type="ECO:0000313" key="3">
    <source>
        <dbReference type="Proteomes" id="UP000663888"/>
    </source>
</evidence>
<organism evidence="2 3">
    <name type="scientific">Rhizoctonia solani</name>
    <dbReference type="NCBI Taxonomy" id="456999"/>
    <lineage>
        <taxon>Eukaryota</taxon>
        <taxon>Fungi</taxon>
        <taxon>Dikarya</taxon>
        <taxon>Basidiomycota</taxon>
        <taxon>Agaricomycotina</taxon>
        <taxon>Agaricomycetes</taxon>
        <taxon>Cantharellales</taxon>
        <taxon>Ceratobasidiaceae</taxon>
        <taxon>Rhizoctonia</taxon>
    </lineage>
</organism>
<dbReference type="EMBL" id="CAJMWX010000277">
    <property type="protein sequence ID" value="CAE6411030.1"/>
    <property type="molecule type" value="Genomic_DNA"/>
</dbReference>